<dbReference type="PROSITE" id="PS51202">
    <property type="entry name" value="RCK_C"/>
    <property type="match status" value="1"/>
</dbReference>
<proteinExistence type="predicted"/>
<dbReference type="InterPro" id="IPR036721">
    <property type="entry name" value="RCK_C_sf"/>
</dbReference>
<keyword evidence="8" id="KW-1185">Reference proteome</keyword>
<keyword evidence="3" id="KW-0630">Potassium</keyword>
<dbReference type="GO" id="GO:0005886">
    <property type="term" value="C:plasma membrane"/>
    <property type="evidence" value="ECO:0007669"/>
    <property type="project" value="InterPro"/>
</dbReference>
<dbReference type="InterPro" id="IPR003148">
    <property type="entry name" value="RCK_N"/>
</dbReference>
<dbReference type="PANTHER" id="PTHR43833">
    <property type="entry name" value="POTASSIUM CHANNEL PROTEIN 2-RELATED-RELATED"/>
    <property type="match status" value="1"/>
</dbReference>
<evidence type="ECO:0000259" key="5">
    <source>
        <dbReference type="PROSITE" id="PS51201"/>
    </source>
</evidence>
<dbReference type="GO" id="GO:0015079">
    <property type="term" value="F:potassium ion transmembrane transporter activity"/>
    <property type="evidence" value="ECO:0007669"/>
    <property type="project" value="InterPro"/>
</dbReference>
<dbReference type="AlphaFoldDB" id="A0A1H2LJT4"/>
<reference evidence="8" key="1">
    <citation type="submission" date="2016-10" db="EMBL/GenBank/DDBJ databases">
        <authorList>
            <person name="Varghese N."/>
            <person name="Submissions S."/>
        </authorList>
    </citation>
    <scope>NUCLEOTIDE SEQUENCE [LARGE SCALE GENOMIC DNA]</scope>
    <source>
        <strain evidence="8">DSM 10002</strain>
    </source>
</reference>
<sequence length="221" mass="24702">MHFVIMGCGRVGSTLAVNLENRGHSVSIIDSNADAFRRLPEDFTGQLVTGLGFDRDALRQAGIEDAQGFAATSSGDNSNIIAARVVRDTFGVQNVVARIYDPERAEVFNRLGIDTVTPVTWSADQMLRELIAHGPHVDYTDSQYGVTLIWVDIDESWYGMDVANIQRITESRVAYIGRYGQALLPQPDTVLQDGDDLWLLVQQQRTHTVQRIMNHHVQEDF</sequence>
<accession>A0A1H2LJT4</accession>
<keyword evidence="2" id="KW-0406">Ion transport</keyword>
<dbReference type="PANTHER" id="PTHR43833:SF8">
    <property type="entry name" value="TRK SYSTEM POTASSIUM UPTAKE PROTEIN TRKA"/>
    <property type="match status" value="1"/>
</dbReference>
<name>A0A1H2LJT4_9ACTO</name>
<dbReference type="EMBL" id="LT629804">
    <property type="protein sequence ID" value="SDU81303.1"/>
    <property type="molecule type" value="Genomic_DNA"/>
</dbReference>
<dbReference type="Gene3D" id="3.30.70.1450">
    <property type="entry name" value="Regulator of K+ conductance, C-terminal domain"/>
    <property type="match status" value="1"/>
</dbReference>
<dbReference type="GeneID" id="65345205"/>
<evidence type="ECO:0000256" key="1">
    <source>
        <dbReference type="ARBA" id="ARBA00017378"/>
    </source>
</evidence>
<dbReference type="InterPro" id="IPR006037">
    <property type="entry name" value="RCK_C"/>
</dbReference>
<dbReference type="Proteomes" id="UP000214355">
    <property type="component" value="Chromosome I"/>
</dbReference>
<keyword evidence="2" id="KW-0813">Transport</keyword>
<dbReference type="STRING" id="131112.SAMN04489737_1476"/>
<dbReference type="PROSITE" id="PS51201">
    <property type="entry name" value="RCK_N"/>
    <property type="match status" value="1"/>
</dbReference>
<dbReference type="PRINTS" id="PR00335">
    <property type="entry name" value="KUPTAKETRKA"/>
</dbReference>
<dbReference type="InterPro" id="IPR006036">
    <property type="entry name" value="K_uptake_TrkA"/>
</dbReference>
<evidence type="ECO:0000313" key="8">
    <source>
        <dbReference type="Proteomes" id="UP000214355"/>
    </source>
</evidence>
<dbReference type="Pfam" id="PF02254">
    <property type="entry name" value="TrkA_N"/>
    <property type="match status" value="1"/>
</dbReference>
<evidence type="ECO:0000256" key="4">
    <source>
        <dbReference type="ARBA" id="ARBA00023027"/>
    </source>
</evidence>
<keyword evidence="4" id="KW-0520">NAD</keyword>
<organism evidence="7 8">
    <name type="scientific">Arcanobacterium phocae</name>
    <dbReference type="NCBI Taxonomy" id="131112"/>
    <lineage>
        <taxon>Bacteria</taxon>
        <taxon>Bacillati</taxon>
        <taxon>Actinomycetota</taxon>
        <taxon>Actinomycetes</taxon>
        <taxon>Actinomycetales</taxon>
        <taxon>Actinomycetaceae</taxon>
        <taxon>Arcanobacterium</taxon>
    </lineage>
</organism>
<dbReference type="InterPro" id="IPR050721">
    <property type="entry name" value="Trk_Ktr_HKT_K-transport"/>
</dbReference>
<evidence type="ECO:0000256" key="2">
    <source>
        <dbReference type="ARBA" id="ARBA00022538"/>
    </source>
</evidence>
<dbReference type="RefSeq" id="WP_331711998.1">
    <property type="nucleotide sequence ID" value="NZ_JABAPL010000002.1"/>
</dbReference>
<evidence type="ECO:0000313" key="7">
    <source>
        <dbReference type="EMBL" id="SDU81303.1"/>
    </source>
</evidence>
<protein>
    <recommendedName>
        <fullName evidence="1">Trk system potassium uptake protein TrkA</fullName>
    </recommendedName>
</protein>
<feature type="domain" description="RCK C-terminal" evidence="6">
    <location>
        <begin position="134"/>
        <end position="215"/>
    </location>
</feature>
<gene>
    <name evidence="7" type="ORF">SAMN04489737_1476</name>
</gene>
<keyword evidence="2" id="KW-0633">Potassium transport</keyword>
<dbReference type="SUPFAM" id="SSF116726">
    <property type="entry name" value="TrkA C-terminal domain-like"/>
    <property type="match status" value="1"/>
</dbReference>
<evidence type="ECO:0000259" key="6">
    <source>
        <dbReference type="PROSITE" id="PS51202"/>
    </source>
</evidence>
<dbReference type="InterPro" id="IPR036291">
    <property type="entry name" value="NAD(P)-bd_dom_sf"/>
</dbReference>
<dbReference type="Gene3D" id="3.40.50.720">
    <property type="entry name" value="NAD(P)-binding Rossmann-like Domain"/>
    <property type="match status" value="1"/>
</dbReference>
<evidence type="ECO:0000256" key="3">
    <source>
        <dbReference type="ARBA" id="ARBA00022958"/>
    </source>
</evidence>
<feature type="domain" description="RCK N-terminal" evidence="5">
    <location>
        <begin position="1"/>
        <end position="117"/>
    </location>
</feature>
<dbReference type="SUPFAM" id="SSF51735">
    <property type="entry name" value="NAD(P)-binding Rossmann-fold domains"/>
    <property type="match status" value="1"/>
</dbReference>